<name>A0ABQ2GDQ1_9DEIO</name>
<reference evidence="2" key="1">
    <citation type="journal article" date="2019" name="Int. J. Syst. Evol. Microbiol.">
        <title>The Global Catalogue of Microorganisms (GCM) 10K type strain sequencing project: providing services to taxonomists for standard genome sequencing and annotation.</title>
        <authorList>
            <consortium name="The Broad Institute Genomics Platform"/>
            <consortium name="The Broad Institute Genome Sequencing Center for Infectious Disease"/>
            <person name="Wu L."/>
            <person name="Ma J."/>
        </authorList>
    </citation>
    <scope>NUCLEOTIDE SEQUENCE [LARGE SCALE GENOMIC DNA]</scope>
    <source>
        <strain evidence="2">JCM 15442</strain>
    </source>
</reference>
<evidence type="ECO:0000313" key="2">
    <source>
        <dbReference type="Proteomes" id="UP000639973"/>
    </source>
</evidence>
<accession>A0ABQ2GDQ1</accession>
<sequence length="230" mass="25070">MIVAFVNPQSTLLGVDPTAEQERTAAGLSALLQQAELIPVTGMDEAELLSVPAAFTSWQILRHGAVVIGPDGMEDVPWRRLTLETQQLRADGLQLAFQAATHISQLAQLELDVTLTQHSGLPLMVELKHPYGLELALVQAERELREWLDGGPFQADLRVLKQADTLTLLPRELTPESAVNYVLGQLPPEVTLVLGVSAHEGDGAYLALCDYAVLPGDSAWLRRPTPEEDE</sequence>
<proteinExistence type="predicted"/>
<dbReference type="EMBL" id="BMOL01000013">
    <property type="protein sequence ID" value="GGL87462.1"/>
    <property type="molecule type" value="Genomic_DNA"/>
</dbReference>
<organism evidence="1 2">
    <name type="scientific">Deinococcus aerolatus</name>
    <dbReference type="NCBI Taxonomy" id="522487"/>
    <lineage>
        <taxon>Bacteria</taxon>
        <taxon>Thermotogati</taxon>
        <taxon>Deinococcota</taxon>
        <taxon>Deinococci</taxon>
        <taxon>Deinococcales</taxon>
        <taxon>Deinococcaceae</taxon>
        <taxon>Deinococcus</taxon>
    </lineage>
</organism>
<protein>
    <submittedName>
        <fullName evidence="1">Uncharacterized protein</fullName>
    </submittedName>
</protein>
<evidence type="ECO:0000313" key="1">
    <source>
        <dbReference type="EMBL" id="GGL87462.1"/>
    </source>
</evidence>
<dbReference type="Proteomes" id="UP000639973">
    <property type="component" value="Unassembled WGS sequence"/>
</dbReference>
<dbReference type="PIRSF" id="PIRSF030802">
    <property type="entry name" value="UCP030802"/>
    <property type="match status" value="1"/>
</dbReference>
<keyword evidence="2" id="KW-1185">Reference proteome</keyword>
<dbReference type="RefSeq" id="WP_188972808.1">
    <property type="nucleotide sequence ID" value="NZ_BMOL01000013.1"/>
</dbReference>
<comment type="caution">
    <text evidence="1">The sequence shown here is derived from an EMBL/GenBank/DDBJ whole genome shotgun (WGS) entry which is preliminary data.</text>
</comment>
<dbReference type="InterPro" id="IPR024197">
    <property type="entry name" value="TPP-like"/>
</dbReference>
<gene>
    <name evidence="1" type="ORF">GCM10010840_26760</name>
</gene>